<organism evidence="6 7">
    <name type="scientific">Demequina muriae</name>
    <dbReference type="NCBI Taxonomy" id="3051664"/>
    <lineage>
        <taxon>Bacteria</taxon>
        <taxon>Bacillati</taxon>
        <taxon>Actinomycetota</taxon>
        <taxon>Actinomycetes</taxon>
        <taxon>Micrococcales</taxon>
        <taxon>Demequinaceae</taxon>
        <taxon>Demequina</taxon>
    </lineage>
</organism>
<feature type="transmembrane region" description="Helical" evidence="5">
    <location>
        <begin position="20"/>
        <end position="38"/>
    </location>
</feature>
<evidence type="ECO:0000313" key="6">
    <source>
        <dbReference type="EMBL" id="MDN4481430.1"/>
    </source>
</evidence>
<name>A0ABT8GJ28_9MICO</name>
<evidence type="ECO:0000256" key="2">
    <source>
        <dbReference type="ARBA" id="ARBA00022692"/>
    </source>
</evidence>
<keyword evidence="2 5" id="KW-0812">Transmembrane</keyword>
<evidence type="ECO:0000256" key="4">
    <source>
        <dbReference type="ARBA" id="ARBA00023136"/>
    </source>
</evidence>
<evidence type="ECO:0000256" key="1">
    <source>
        <dbReference type="ARBA" id="ARBA00004141"/>
    </source>
</evidence>
<feature type="transmembrane region" description="Helical" evidence="5">
    <location>
        <begin position="76"/>
        <end position="97"/>
    </location>
</feature>
<proteinExistence type="predicted"/>
<comment type="subcellular location">
    <subcellularLocation>
        <location evidence="1">Membrane</location>
        <topology evidence="1">Multi-pass membrane protein</topology>
    </subcellularLocation>
</comment>
<dbReference type="InterPro" id="IPR019109">
    <property type="entry name" value="MamF_MmsF"/>
</dbReference>
<feature type="transmembrane region" description="Helical" evidence="5">
    <location>
        <begin position="50"/>
        <end position="70"/>
    </location>
</feature>
<keyword evidence="4 5" id="KW-0472">Membrane</keyword>
<keyword evidence="3 5" id="KW-1133">Transmembrane helix</keyword>
<accession>A0ABT8GJ28</accession>
<evidence type="ECO:0000313" key="7">
    <source>
        <dbReference type="Proteomes" id="UP001172708"/>
    </source>
</evidence>
<gene>
    <name evidence="6" type="ORF">QQX02_10885</name>
</gene>
<dbReference type="Pfam" id="PF09685">
    <property type="entry name" value="MamF_MmsF"/>
    <property type="match status" value="1"/>
</dbReference>
<sequence>MREPADAVATPGRDTALASVAHLGAMAGPLVPWIVYVSRRRSEPWAAREAATATNFGFLVLAGFVVATLVRELVPLLAFLGTLAQLVILIVAVALCLQAFRSVRRGHPATYPYEIKVVRQA</sequence>
<keyword evidence="7" id="KW-1185">Reference proteome</keyword>
<dbReference type="EMBL" id="JAUHQA010000001">
    <property type="protein sequence ID" value="MDN4481430.1"/>
    <property type="molecule type" value="Genomic_DNA"/>
</dbReference>
<evidence type="ECO:0000256" key="3">
    <source>
        <dbReference type="ARBA" id="ARBA00022989"/>
    </source>
</evidence>
<evidence type="ECO:0000256" key="5">
    <source>
        <dbReference type="SAM" id="Phobius"/>
    </source>
</evidence>
<comment type="caution">
    <text evidence="6">The sequence shown here is derived from an EMBL/GenBank/DDBJ whole genome shotgun (WGS) entry which is preliminary data.</text>
</comment>
<protein>
    <submittedName>
        <fullName evidence="6">DUF4870 domain-containing protein</fullName>
    </submittedName>
</protein>
<dbReference type="RefSeq" id="WP_301143084.1">
    <property type="nucleotide sequence ID" value="NZ_JAUHQA010000001.1"/>
</dbReference>
<reference evidence="6" key="1">
    <citation type="submission" date="2023-06" db="EMBL/GenBank/DDBJ databases">
        <title>Egi l300058.</title>
        <authorList>
            <person name="Gao L."/>
            <person name="Fang B.-Z."/>
            <person name="Li W.-J."/>
        </authorList>
    </citation>
    <scope>NUCLEOTIDE SEQUENCE</scope>
    <source>
        <strain evidence="6">EGI L300058</strain>
    </source>
</reference>
<dbReference type="Proteomes" id="UP001172708">
    <property type="component" value="Unassembled WGS sequence"/>
</dbReference>